<dbReference type="PANTHER" id="PTHR31029:SF4">
    <property type="entry name" value="CYCLIN-DEPENDENT KINASE-LIKE PROTEIN"/>
    <property type="match status" value="1"/>
</dbReference>
<feature type="compositionally biased region" description="Polar residues" evidence="2">
    <location>
        <begin position="302"/>
        <end position="312"/>
    </location>
</feature>
<protein>
    <recommendedName>
        <fullName evidence="5">IRK-interacting protein</fullName>
    </recommendedName>
</protein>
<keyword evidence="4" id="KW-1185">Reference proteome</keyword>
<dbReference type="EMBL" id="CM035421">
    <property type="protein sequence ID" value="KAH7387627.1"/>
    <property type="molecule type" value="Genomic_DNA"/>
</dbReference>
<evidence type="ECO:0000313" key="4">
    <source>
        <dbReference type="Proteomes" id="UP000825935"/>
    </source>
</evidence>
<evidence type="ECO:0008006" key="5">
    <source>
        <dbReference type="Google" id="ProtNLM"/>
    </source>
</evidence>
<name>A0A8T2SXS7_CERRI</name>
<feature type="region of interest" description="Disordered" evidence="2">
    <location>
        <begin position="293"/>
        <end position="314"/>
    </location>
</feature>
<organism evidence="3 4">
    <name type="scientific">Ceratopteris richardii</name>
    <name type="common">Triangle waterfern</name>
    <dbReference type="NCBI Taxonomy" id="49495"/>
    <lineage>
        <taxon>Eukaryota</taxon>
        <taxon>Viridiplantae</taxon>
        <taxon>Streptophyta</taxon>
        <taxon>Embryophyta</taxon>
        <taxon>Tracheophyta</taxon>
        <taxon>Polypodiopsida</taxon>
        <taxon>Polypodiidae</taxon>
        <taxon>Polypodiales</taxon>
        <taxon>Pteridineae</taxon>
        <taxon>Pteridaceae</taxon>
        <taxon>Parkerioideae</taxon>
        <taxon>Ceratopteris</taxon>
    </lineage>
</organism>
<dbReference type="PANTHER" id="PTHR31029">
    <property type="entry name" value="CYCLIN-DEPENDENT KINASE-LIKE PROTEIN"/>
    <property type="match status" value="1"/>
</dbReference>
<gene>
    <name evidence="3" type="ORF">KP509_16G033400</name>
</gene>
<comment type="caution">
    <text evidence="3">The sequence shown here is derived from an EMBL/GenBank/DDBJ whole genome shotgun (WGS) entry which is preliminary data.</text>
</comment>
<evidence type="ECO:0000256" key="1">
    <source>
        <dbReference type="SAM" id="Coils"/>
    </source>
</evidence>
<proteinExistence type="predicted"/>
<dbReference type="Proteomes" id="UP000825935">
    <property type="component" value="Chromosome 16"/>
</dbReference>
<feature type="region of interest" description="Disordered" evidence="2">
    <location>
        <begin position="111"/>
        <end position="154"/>
    </location>
</feature>
<reference evidence="3" key="1">
    <citation type="submission" date="2021-08" db="EMBL/GenBank/DDBJ databases">
        <title>WGS assembly of Ceratopteris richardii.</title>
        <authorList>
            <person name="Marchant D.B."/>
            <person name="Chen G."/>
            <person name="Jenkins J."/>
            <person name="Shu S."/>
            <person name="Leebens-Mack J."/>
            <person name="Grimwood J."/>
            <person name="Schmutz J."/>
            <person name="Soltis P."/>
            <person name="Soltis D."/>
            <person name="Chen Z.-H."/>
        </authorList>
    </citation>
    <scope>NUCLEOTIDE SEQUENCE</scope>
    <source>
        <strain evidence="3">Whitten #5841</strain>
        <tissue evidence="3">Leaf</tissue>
    </source>
</reference>
<keyword evidence="1" id="KW-0175">Coiled coil</keyword>
<dbReference type="InterPro" id="IPR042316">
    <property type="entry name" value="IRKI-like"/>
</dbReference>
<accession>A0A8T2SXS7</accession>
<dbReference type="AlphaFoldDB" id="A0A8T2SXS7"/>
<feature type="coiled-coil region" evidence="1">
    <location>
        <begin position="344"/>
        <end position="378"/>
    </location>
</feature>
<dbReference type="OrthoDB" id="785851at2759"/>
<dbReference type="EMBL" id="CM035421">
    <property type="protein sequence ID" value="KAH7387626.1"/>
    <property type="molecule type" value="Genomic_DNA"/>
</dbReference>
<evidence type="ECO:0000256" key="2">
    <source>
        <dbReference type="SAM" id="MobiDB-lite"/>
    </source>
</evidence>
<evidence type="ECO:0000313" key="3">
    <source>
        <dbReference type="EMBL" id="KAH7387627.1"/>
    </source>
</evidence>
<sequence length="711" mass="80399">MIASRQTITMKQKLKSMYTSAQIEIDSCSVKSVGSIGNLTDEGDDWLSPFMLEDASLPHALDLQIHSGERSVALGSRQHPSPYTSTATILGRKPEISEFHLMSMEASRISEFTTNAPSDKQKSRRRSDGHSHIFSSTNGEDVQEGRKQRPLGSKHSTLAQFANLMPKPKTIKFSGANRTSTHEFPGINDSHSATDQQIDVLNFVSEQTKEESAGFSRDCSASVASSSDNIHAQSYDKLIPGGRMTVFPINDSLDFEYLSVEEENARSADVKRVPTSRKQKSVMNKVLLSWLRPKRKAGDSPGPTSQKGSRNYASRGLTVKNDLIDECTFPEKIKANTEAVKEKLMHLERGKEFLETVMNKMKEEVSQANEKRDAALVEVFELRAAMEVMQKKVEGLTSYCETHMQNSKRNNTARTTAARNLYQDQDSGFTSIAMGGEQEHYNQMVGGALTAAKNSDSFLEPSRKEFLHAVTESRIAVKQFCKIFVYQTQMERITSDIEKILDSYSQEEPKSSKYVRYQLEALINDALYEGFENVKFQNAGTMCILNQHKRRQAFYNAYSATSQMAWSELVDKESDSYCHVFDTFCDKKMNKIEEVLNWEGSWPDELARSFFIAAKWIWLLHLLAFSFQYPALIFRVGCDALFDSQFMEDISVYNWQPSKSKRTPFLPSAEPFEPASIRIRKMVMPGFLFNDEDIIKCKVIVSTERSLPSIA</sequence>